<dbReference type="PROSITE" id="PS50229">
    <property type="entry name" value="WH1"/>
    <property type="match status" value="1"/>
</dbReference>
<keyword evidence="5" id="KW-1185">Reference proteome</keyword>
<proteinExistence type="predicted"/>
<dbReference type="InterPro" id="IPR045027">
    <property type="entry name" value="Homer"/>
</dbReference>
<evidence type="ECO:0000313" key="4">
    <source>
        <dbReference type="EMBL" id="CAL8107352.1"/>
    </source>
</evidence>
<evidence type="ECO:0000256" key="1">
    <source>
        <dbReference type="SAM" id="Coils"/>
    </source>
</evidence>
<dbReference type="PANTHER" id="PTHR10918">
    <property type="entry name" value="HOMER"/>
    <property type="match status" value="1"/>
</dbReference>
<dbReference type="Pfam" id="PF00568">
    <property type="entry name" value="WH1"/>
    <property type="match status" value="1"/>
</dbReference>
<feature type="domain" description="WH1" evidence="3">
    <location>
        <begin position="19"/>
        <end position="131"/>
    </location>
</feature>
<accession>A0ABP1QQG8</accession>
<protein>
    <recommendedName>
        <fullName evidence="3">WH1 domain-containing protein</fullName>
    </recommendedName>
</protein>
<dbReference type="InterPro" id="IPR011993">
    <property type="entry name" value="PH-like_dom_sf"/>
</dbReference>
<comment type="caution">
    <text evidence="4">The sequence shown here is derived from an EMBL/GenBank/DDBJ whole genome shotgun (WGS) entry which is preliminary data.</text>
</comment>
<dbReference type="SMART" id="SM00461">
    <property type="entry name" value="WH1"/>
    <property type="match status" value="1"/>
</dbReference>
<reference evidence="4 5" key="1">
    <citation type="submission" date="2024-08" db="EMBL/GenBank/DDBJ databases">
        <authorList>
            <person name="Cucini C."/>
            <person name="Frati F."/>
        </authorList>
    </citation>
    <scope>NUCLEOTIDE SEQUENCE [LARGE SCALE GENOMIC DNA]</scope>
</reference>
<sequence>MSGPSLNAATHHQDSRVIMTDDPATAIYTAFAKIYTMNPSNKTFWLPSSSSAVPVSFYFDKHRSVYRIISYDKKDLLVNSTIFPTMTFIKTSTTFGLWSDTKLRTIYGLGFTSNDTLAQFGEWFEKIVKAAKSLDENLPLPPPAQSAVSVGGEDNSSKVNPNTIGPPDPDLQHLYHSGTSIASSTSWNNEVDKNYAPPKTVHVVDSTLELHEGRGAGDGDYEVGQMSTSPMAQLALENLQYQREVLKVKQLEIELSSMRTTVNTMHEALHRKSLELEKLKKESAETKEEIMDLKSQLSAKDEHITKLEESEVILREEVELLKIQRKGEGQELSDRKEEIKYLKAEVDKMEEVRKENEILKERLRQLQSEFDVADKNWDTVDMSCCEMTGIIQGLINIQSRLKQVVPAPPCGE</sequence>
<dbReference type="Gene3D" id="2.30.29.30">
    <property type="entry name" value="Pleckstrin-homology domain (PH domain)/Phosphotyrosine-binding domain (PTB)"/>
    <property type="match status" value="1"/>
</dbReference>
<name>A0ABP1QQG8_9HEXA</name>
<organism evidence="4 5">
    <name type="scientific">Orchesella dallaii</name>
    <dbReference type="NCBI Taxonomy" id="48710"/>
    <lineage>
        <taxon>Eukaryota</taxon>
        <taxon>Metazoa</taxon>
        <taxon>Ecdysozoa</taxon>
        <taxon>Arthropoda</taxon>
        <taxon>Hexapoda</taxon>
        <taxon>Collembola</taxon>
        <taxon>Entomobryomorpha</taxon>
        <taxon>Entomobryoidea</taxon>
        <taxon>Orchesellidae</taxon>
        <taxon>Orchesellinae</taxon>
        <taxon>Orchesella</taxon>
    </lineage>
</organism>
<dbReference type="InterPro" id="IPR000697">
    <property type="entry name" value="WH1/EVH1_dom"/>
</dbReference>
<evidence type="ECO:0000259" key="3">
    <source>
        <dbReference type="PROSITE" id="PS50229"/>
    </source>
</evidence>
<gene>
    <name evidence="4" type="ORF">ODALV1_LOCUS12646</name>
</gene>
<evidence type="ECO:0000313" key="5">
    <source>
        <dbReference type="Proteomes" id="UP001642540"/>
    </source>
</evidence>
<dbReference type="Proteomes" id="UP001642540">
    <property type="component" value="Unassembled WGS sequence"/>
</dbReference>
<evidence type="ECO:0000256" key="2">
    <source>
        <dbReference type="SAM" id="MobiDB-lite"/>
    </source>
</evidence>
<keyword evidence="1" id="KW-0175">Coiled coil</keyword>
<dbReference type="EMBL" id="CAXLJM020000038">
    <property type="protein sequence ID" value="CAL8107352.1"/>
    <property type="molecule type" value="Genomic_DNA"/>
</dbReference>
<feature type="coiled-coil region" evidence="1">
    <location>
        <begin position="262"/>
        <end position="376"/>
    </location>
</feature>
<feature type="region of interest" description="Disordered" evidence="2">
    <location>
        <begin position="139"/>
        <end position="158"/>
    </location>
</feature>
<dbReference type="SUPFAM" id="SSF50729">
    <property type="entry name" value="PH domain-like"/>
    <property type="match status" value="1"/>
</dbReference>